<proteinExistence type="predicted"/>
<reference evidence="3 4" key="1">
    <citation type="submission" date="2023-12" db="EMBL/GenBank/DDBJ databases">
        <title>A high-quality genome assembly for Dillenia turbinata (Dilleniales).</title>
        <authorList>
            <person name="Chanderbali A."/>
        </authorList>
    </citation>
    <scope>NUCLEOTIDE SEQUENCE [LARGE SCALE GENOMIC DNA]</scope>
    <source>
        <strain evidence="3">LSX21</strain>
        <tissue evidence="3">Leaf</tissue>
    </source>
</reference>
<evidence type="ECO:0000313" key="4">
    <source>
        <dbReference type="Proteomes" id="UP001370490"/>
    </source>
</evidence>
<evidence type="ECO:0000259" key="2">
    <source>
        <dbReference type="Pfam" id="PF26578"/>
    </source>
</evidence>
<dbReference type="InterPro" id="IPR058888">
    <property type="entry name" value="LLG1-like"/>
</dbReference>
<evidence type="ECO:0000313" key="3">
    <source>
        <dbReference type="EMBL" id="KAK6912813.1"/>
    </source>
</evidence>
<dbReference type="InterPro" id="IPR039307">
    <property type="entry name" value="LORELEI-like"/>
</dbReference>
<gene>
    <name evidence="3" type="ORF">RJ641_022414</name>
</gene>
<dbReference type="Pfam" id="PF26578">
    <property type="entry name" value="LLG1"/>
    <property type="match status" value="1"/>
</dbReference>
<name>A0AAN8YX33_9MAGN</name>
<sequence length="124" mass="13569">MKLAECPENLENWNYTVITSKCKGPHYTAKVCCDALKELACPHADLLNDLTTDCSVTMFSYINLYGKYPPGLFANECKEDMDGLNCPEAPPPSPSTNGDGVKEGDDRYIPADESGVVTRACNKK</sequence>
<dbReference type="AlphaFoldDB" id="A0AAN8YX33"/>
<dbReference type="PANTHER" id="PTHR31533">
    <property type="entry name" value="GPI-ANCHORED PROTEIN LLG1-RELATED-RELATED"/>
    <property type="match status" value="1"/>
</dbReference>
<dbReference type="Proteomes" id="UP001370490">
    <property type="component" value="Unassembled WGS sequence"/>
</dbReference>
<keyword evidence="4" id="KW-1185">Reference proteome</keyword>
<feature type="domain" description="GPI-anchored protein LLG1-like" evidence="2">
    <location>
        <begin position="9"/>
        <end position="85"/>
    </location>
</feature>
<accession>A0AAN8YX33</accession>
<protein>
    <recommendedName>
        <fullName evidence="2">GPI-anchored protein LLG1-like domain-containing protein</fullName>
    </recommendedName>
</protein>
<feature type="compositionally biased region" description="Basic and acidic residues" evidence="1">
    <location>
        <begin position="100"/>
        <end position="109"/>
    </location>
</feature>
<dbReference type="PANTHER" id="PTHR31533:SF2">
    <property type="entry name" value="GPI-ANCHORED PROTEIN LLG1"/>
    <property type="match status" value="1"/>
</dbReference>
<organism evidence="3 4">
    <name type="scientific">Dillenia turbinata</name>
    <dbReference type="NCBI Taxonomy" id="194707"/>
    <lineage>
        <taxon>Eukaryota</taxon>
        <taxon>Viridiplantae</taxon>
        <taxon>Streptophyta</taxon>
        <taxon>Embryophyta</taxon>
        <taxon>Tracheophyta</taxon>
        <taxon>Spermatophyta</taxon>
        <taxon>Magnoliopsida</taxon>
        <taxon>eudicotyledons</taxon>
        <taxon>Gunneridae</taxon>
        <taxon>Pentapetalae</taxon>
        <taxon>Dilleniales</taxon>
        <taxon>Dilleniaceae</taxon>
        <taxon>Dillenia</taxon>
    </lineage>
</organism>
<dbReference type="EMBL" id="JBAMMX010000027">
    <property type="protein sequence ID" value="KAK6912813.1"/>
    <property type="molecule type" value="Genomic_DNA"/>
</dbReference>
<comment type="caution">
    <text evidence="3">The sequence shown here is derived from an EMBL/GenBank/DDBJ whole genome shotgun (WGS) entry which is preliminary data.</text>
</comment>
<feature type="region of interest" description="Disordered" evidence="1">
    <location>
        <begin position="84"/>
        <end position="109"/>
    </location>
</feature>
<evidence type="ECO:0000256" key="1">
    <source>
        <dbReference type="SAM" id="MobiDB-lite"/>
    </source>
</evidence>